<dbReference type="SUPFAM" id="SSF103473">
    <property type="entry name" value="MFS general substrate transporter"/>
    <property type="match status" value="1"/>
</dbReference>
<feature type="transmembrane region" description="Helical" evidence="6">
    <location>
        <begin position="185"/>
        <end position="206"/>
    </location>
</feature>
<dbReference type="PANTHER" id="PTHR23511:SF34">
    <property type="entry name" value="SYNAPTIC VESICLE GLYCOPROTEIN 2"/>
    <property type="match status" value="1"/>
</dbReference>
<feature type="transmembrane region" description="Helical" evidence="6">
    <location>
        <begin position="379"/>
        <end position="398"/>
    </location>
</feature>
<name>A0A7S1AB02_NOCSC</name>
<dbReference type="Pfam" id="PF07690">
    <property type="entry name" value="MFS_1"/>
    <property type="match status" value="1"/>
</dbReference>
<feature type="transmembrane region" description="Helical" evidence="6">
    <location>
        <begin position="72"/>
        <end position="91"/>
    </location>
</feature>
<dbReference type="InterPro" id="IPR020846">
    <property type="entry name" value="MFS_dom"/>
</dbReference>
<dbReference type="Gene3D" id="1.20.1250.20">
    <property type="entry name" value="MFS general substrate transporter like domains"/>
    <property type="match status" value="1"/>
</dbReference>
<evidence type="ECO:0000256" key="3">
    <source>
        <dbReference type="ARBA" id="ARBA00022692"/>
    </source>
</evidence>
<keyword evidence="2" id="KW-0813">Transport</keyword>
<dbReference type="EMBL" id="HBFQ01032174">
    <property type="protein sequence ID" value="CAD8848310.1"/>
    <property type="molecule type" value="Transcribed_RNA"/>
</dbReference>
<dbReference type="InterPro" id="IPR036259">
    <property type="entry name" value="MFS_trans_sf"/>
</dbReference>
<feature type="domain" description="Major facilitator superfamily (MFS) profile" evidence="7">
    <location>
        <begin position="34"/>
        <end position="461"/>
    </location>
</feature>
<organism evidence="8">
    <name type="scientific">Noctiluca scintillans</name>
    <name type="common">Sea sparkle</name>
    <name type="synonym">Red tide dinoflagellate</name>
    <dbReference type="NCBI Taxonomy" id="2966"/>
    <lineage>
        <taxon>Eukaryota</taxon>
        <taxon>Sar</taxon>
        <taxon>Alveolata</taxon>
        <taxon>Dinophyceae</taxon>
        <taxon>Noctilucales</taxon>
        <taxon>Noctilucaceae</taxon>
        <taxon>Noctiluca</taxon>
    </lineage>
</organism>
<accession>A0A7S1AB02</accession>
<dbReference type="GO" id="GO:0016020">
    <property type="term" value="C:membrane"/>
    <property type="evidence" value="ECO:0007669"/>
    <property type="project" value="UniProtKB-SubCell"/>
</dbReference>
<reference evidence="8" key="1">
    <citation type="submission" date="2021-01" db="EMBL/GenBank/DDBJ databases">
        <authorList>
            <person name="Corre E."/>
            <person name="Pelletier E."/>
            <person name="Niang G."/>
            <person name="Scheremetjew M."/>
            <person name="Finn R."/>
            <person name="Kale V."/>
            <person name="Holt S."/>
            <person name="Cochrane G."/>
            <person name="Meng A."/>
            <person name="Brown T."/>
            <person name="Cohen L."/>
        </authorList>
    </citation>
    <scope>NUCLEOTIDE SEQUENCE</scope>
</reference>
<evidence type="ECO:0000256" key="4">
    <source>
        <dbReference type="ARBA" id="ARBA00022989"/>
    </source>
</evidence>
<evidence type="ECO:0000313" key="8">
    <source>
        <dbReference type="EMBL" id="CAD8848310.1"/>
    </source>
</evidence>
<feature type="transmembrane region" description="Helical" evidence="6">
    <location>
        <begin position="436"/>
        <end position="456"/>
    </location>
</feature>
<feature type="transmembrane region" description="Helical" evidence="6">
    <location>
        <begin position="123"/>
        <end position="146"/>
    </location>
</feature>
<feature type="transmembrane region" description="Helical" evidence="6">
    <location>
        <begin position="30"/>
        <end position="52"/>
    </location>
</feature>
<gene>
    <name evidence="8" type="ORF">NSCI0253_LOCUS22660</name>
</gene>
<evidence type="ECO:0000256" key="5">
    <source>
        <dbReference type="ARBA" id="ARBA00023136"/>
    </source>
</evidence>
<evidence type="ECO:0000259" key="7">
    <source>
        <dbReference type="PROSITE" id="PS50850"/>
    </source>
</evidence>
<dbReference type="PROSITE" id="PS50850">
    <property type="entry name" value="MFS"/>
    <property type="match status" value="1"/>
</dbReference>
<comment type="subcellular location">
    <subcellularLocation>
        <location evidence="1">Membrane</location>
        <topology evidence="1">Multi-pass membrane protein</topology>
    </subcellularLocation>
</comment>
<evidence type="ECO:0000256" key="2">
    <source>
        <dbReference type="ARBA" id="ARBA00022448"/>
    </source>
</evidence>
<dbReference type="AlphaFoldDB" id="A0A7S1AB02"/>
<sequence length="465" mass="50702">MATNTSTDAKPPMTLNAVLDDIAATGNGLWYVRVIFIMAFNQVMLAVEVNMLTFVTYCAEETWDLGDTAGDVLVDCVYVGLFFGTMLWGPIADVIGRLYTLWITMAFTLLFNLLSAVAPTFAIFVLLRVLAGFFEGAWIVALTYVIEILPVEDRGSQTNFINCAWGVGTVACSVVAWLTIPTYGWRVYIAVGTLVFVLALPVLYTLCESPRWLADQGRHKEALEALEYMAAANGTVVPCSSLITEFSEETGLQGPVSLSIWGVLKKSVVNYRGLFEPENRTNTIMMSSAAVLSSMSYTAALLYDNDVLLGSDNSCSFNYKEITVLATSEVVAISLVTPLLDRPEIPLVGGRRGTIQLGVFASIVPMVLSGYAITGQYVWAYLARAGILVAYNIIYVLLPEMFSTSHRVTAIAFATLVSYLGGALACWLIYSDLENSVMMWVVAATTLVLGFMTCFFPETAQVELS</sequence>
<dbReference type="PANTHER" id="PTHR23511">
    <property type="entry name" value="SYNAPTIC VESICLE GLYCOPROTEIN 2"/>
    <property type="match status" value="1"/>
</dbReference>
<keyword evidence="4 6" id="KW-1133">Transmembrane helix</keyword>
<protein>
    <recommendedName>
        <fullName evidence="7">Major facilitator superfamily (MFS) profile domain-containing protein</fullName>
    </recommendedName>
</protein>
<keyword evidence="5 6" id="KW-0472">Membrane</keyword>
<feature type="transmembrane region" description="Helical" evidence="6">
    <location>
        <begin position="158"/>
        <end position="179"/>
    </location>
</feature>
<evidence type="ECO:0000256" key="6">
    <source>
        <dbReference type="SAM" id="Phobius"/>
    </source>
</evidence>
<feature type="transmembrane region" description="Helical" evidence="6">
    <location>
        <begin position="410"/>
        <end position="430"/>
    </location>
</feature>
<keyword evidence="3 6" id="KW-0812">Transmembrane</keyword>
<feature type="transmembrane region" description="Helical" evidence="6">
    <location>
        <begin position="98"/>
        <end position="117"/>
    </location>
</feature>
<dbReference type="InterPro" id="IPR011701">
    <property type="entry name" value="MFS"/>
</dbReference>
<proteinExistence type="predicted"/>
<dbReference type="GO" id="GO:0022857">
    <property type="term" value="F:transmembrane transporter activity"/>
    <property type="evidence" value="ECO:0007669"/>
    <property type="project" value="InterPro"/>
</dbReference>
<evidence type="ECO:0000256" key="1">
    <source>
        <dbReference type="ARBA" id="ARBA00004141"/>
    </source>
</evidence>